<dbReference type="EMBL" id="JBHMFI010000001">
    <property type="protein sequence ID" value="MFB9070822.1"/>
    <property type="molecule type" value="Genomic_DNA"/>
</dbReference>
<name>A0ABV5FVV9_9MICC</name>
<evidence type="ECO:0000313" key="1">
    <source>
        <dbReference type="EMBL" id="MFB9070822.1"/>
    </source>
</evidence>
<protein>
    <submittedName>
        <fullName evidence="1">Uncharacterized protein</fullName>
    </submittedName>
</protein>
<keyword evidence="2" id="KW-1185">Reference proteome</keyword>
<proteinExistence type="predicted"/>
<evidence type="ECO:0000313" key="2">
    <source>
        <dbReference type="Proteomes" id="UP001589575"/>
    </source>
</evidence>
<gene>
    <name evidence="1" type="ORF">ACFFX0_06275</name>
</gene>
<sequence>MAVSNRPSLTMLWTRVTGMSHFSARSGKYSQSCTRSSSVGSCDAALLPAAVFTRPA</sequence>
<reference evidence="1 2" key="1">
    <citation type="submission" date="2024-09" db="EMBL/GenBank/DDBJ databases">
        <authorList>
            <person name="Sun Q."/>
            <person name="Mori K."/>
        </authorList>
    </citation>
    <scope>NUCLEOTIDE SEQUENCE [LARGE SCALE GENOMIC DNA]</scope>
    <source>
        <strain evidence="1 2">CCM 7609</strain>
    </source>
</reference>
<accession>A0ABV5FVV9</accession>
<dbReference type="Proteomes" id="UP001589575">
    <property type="component" value="Unassembled WGS sequence"/>
</dbReference>
<comment type="caution">
    <text evidence="1">The sequence shown here is derived from an EMBL/GenBank/DDBJ whole genome shotgun (WGS) entry which is preliminary data.</text>
</comment>
<organism evidence="1 2">
    <name type="scientific">Citricoccus parietis</name>
    <dbReference type="NCBI Taxonomy" id="592307"/>
    <lineage>
        <taxon>Bacteria</taxon>
        <taxon>Bacillati</taxon>
        <taxon>Actinomycetota</taxon>
        <taxon>Actinomycetes</taxon>
        <taxon>Micrococcales</taxon>
        <taxon>Micrococcaceae</taxon>
        <taxon>Citricoccus</taxon>
    </lineage>
</organism>